<dbReference type="AlphaFoldDB" id="A0A6G0TV41"/>
<keyword evidence="3" id="KW-0645">Protease</keyword>
<protein>
    <recommendedName>
        <fullName evidence="11">Xaa-Pro dipeptidase</fullName>
        <ecNumber evidence="10">3.4.13.9</ecNumber>
    </recommendedName>
    <alternativeName>
        <fullName evidence="14">Imidodipeptidase</fullName>
    </alternativeName>
    <alternativeName>
        <fullName evidence="12">Peptidase D</fullName>
    </alternativeName>
    <alternativeName>
        <fullName evidence="13">Proline dipeptidase</fullName>
    </alternativeName>
</protein>
<dbReference type="EMBL" id="VYZN01000014">
    <property type="protein sequence ID" value="KAE9539474.1"/>
    <property type="molecule type" value="Genomic_DNA"/>
</dbReference>
<dbReference type="GO" id="GO:0070006">
    <property type="term" value="F:metalloaminopeptidase activity"/>
    <property type="evidence" value="ECO:0007669"/>
    <property type="project" value="InterPro"/>
</dbReference>
<dbReference type="PANTHER" id="PTHR48480">
    <property type="match status" value="1"/>
</dbReference>
<proteinExistence type="inferred from homology"/>
<evidence type="ECO:0000256" key="3">
    <source>
        <dbReference type="ARBA" id="ARBA00022670"/>
    </source>
</evidence>
<dbReference type="InterPro" id="IPR007865">
    <property type="entry name" value="Aminopep_P_N"/>
</dbReference>
<comment type="cofactor">
    <cofactor evidence="1">
        <name>Mn(2+)</name>
        <dbReference type="ChEBI" id="CHEBI:29035"/>
    </cofactor>
</comment>
<dbReference type="PANTHER" id="PTHR48480:SF2">
    <property type="entry name" value="PEPTIDASE D"/>
    <property type="match status" value="1"/>
</dbReference>
<dbReference type="InterPro" id="IPR029149">
    <property type="entry name" value="Creatin/AminoP/Spt16_N"/>
</dbReference>
<evidence type="ECO:0000256" key="4">
    <source>
        <dbReference type="ARBA" id="ARBA00022723"/>
    </source>
</evidence>
<keyword evidence="6" id="KW-0224">Dipeptidase</keyword>
<reference evidence="18 19" key="1">
    <citation type="submission" date="2019-08" db="EMBL/GenBank/DDBJ databases">
        <title>The genome of the soybean aphid Biotype 1, its phylome, world population structure and adaptation to the North American continent.</title>
        <authorList>
            <person name="Giordano R."/>
            <person name="Donthu R.K."/>
            <person name="Hernandez A.G."/>
            <person name="Wright C.L."/>
            <person name="Zimin A.V."/>
        </authorList>
    </citation>
    <scope>NUCLEOTIDE SEQUENCE [LARGE SCALE GENOMIC DNA]</scope>
    <source>
        <tissue evidence="18">Whole aphids</tissue>
    </source>
</reference>
<keyword evidence="4 16" id="KW-0479">Metal-binding</keyword>
<dbReference type="OrthoDB" id="10261878at2759"/>
<keyword evidence="19" id="KW-1185">Reference proteome</keyword>
<accession>A0A6G0TV41</accession>
<dbReference type="SUPFAM" id="SSF53092">
    <property type="entry name" value="Creatinase/prolidase N-terminal domain"/>
    <property type="match status" value="1"/>
</dbReference>
<dbReference type="Gene3D" id="3.90.230.10">
    <property type="entry name" value="Creatinase/methionine aminopeptidase superfamily"/>
    <property type="match status" value="1"/>
</dbReference>
<evidence type="ECO:0000313" key="19">
    <source>
        <dbReference type="Proteomes" id="UP000475862"/>
    </source>
</evidence>
<organism evidence="18 19">
    <name type="scientific">Aphis glycines</name>
    <name type="common">Soybean aphid</name>
    <dbReference type="NCBI Taxonomy" id="307491"/>
    <lineage>
        <taxon>Eukaryota</taxon>
        <taxon>Metazoa</taxon>
        <taxon>Ecdysozoa</taxon>
        <taxon>Arthropoda</taxon>
        <taxon>Hexapoda</taxon>
        <taxon>Insecta</taxon>
        <taxon>Pterygota</taxon>
        <taxon>Neoptera</taxon>
        <taxon>Paraneoptera</taxon>
        <taxon>Hemiptera</taxon>
        <taxon>Sternorrhyncha</taxon>
        <taxon>Aphidomorpha</taxon>
        <taxon>Aphidoidea</taxon>
        <taxon>Aphididae</taxon>
        <taxon>Aphidini</taxon>
        <taxon>Aphis</taxon>
        <taxon>Aphis</taxon>
    </lineage>
</organism>
<evidence type="ECO:0000313" key="18">
    <source>
        <dbReference type="EMBL" id="KAE9539474.1"/>
    </source>
</evidence>
<evidence type="ECO:0000256" key="11">
    <source>
        <dbReference type="ARBA" id="ARBA00044141"/>
    </source>
</evidence>
<evidence type="ECO:0000256" key="12">
    <source>
        <dbReference type="ARBA" id="ARBA00044252"/>
    </source>
</evidence>
<dbReference type="InterPro" id="IPR000994">
    <property type="entry name" value="Pept_M24"/>
</dbReference>
<keyword evidence="8" id="KW-0464">Manganese</keyword>
<dbReference type="InterPro" id="IPR036005">
    <property type="entry name" value="Creatinase/aminopeptidase-like"/>
</dbReference>
<comment type="similarity">
    <text evidence="9">Belongs to the peptidase M24B family. Eukaryotic-type prolidase subfamily.</text>
</comment>
<comment type="subunit">
    <text evidence="2">Homodimer.</text>
</comment>
<dbReference type="SUPFAM" id="SSF55920">
    <property type="entry name" value="Creatinase/aminopeptidase"/>
    <property type="match status" value="1"/>
</dbReference>
<comment type="caution">
    <text evidence="18">The sequence shown here is derived from an EMBL/GenBank/DDBJ whole genome shotgun (WGS) entry which is preliminary data.</text>
</comment>
<dbReference type="Pfam" id="PF00557">
    <property type="entry name" value="Peptidase_M24"/>
    <property type="match status" value="1"/>
</dbReference>
<gene>
    <name evidence="18" type="ORF">AGLY_004726</name>
</gene>
<dbReference type="GO" id="GO:0006508">
    <property type="term" value="P:proteolysis"/>
    <property type="evidence" value="ECO:0007669"/>
    <property type="project" value="UniProtKB-KW"/>
</dbReference>
<keyword evidence="7" id="KW-0482">Metalloprotease</keyword>
<dbReference type="InterPro" id="IPR052433">
    <property type="entry name" value="X-Pro_dipept-like"/>
</dbReference>
<evidence type="ECO:0000256" key="8">
    <source>
        <dbReference type="ARBA" id="ARBA00023211"/>
    </source>
</evidence>
<dbReference type="EC" id="3.4.13.9" evidence="10"/>
<evidence type="ECO:0000256" key="16">
    <source>
        <dbReference type="RuleBase" id="RU000590"/>
    </source>
</evidence>
<dbReference type="GO" id="GO:0030145">
    <property type="term" value="F:manganese ion binding"/>
    <property type="evidence" value="ECO:0007669"/>
    <property type="project" value="InterPro"/>
</dbReference>
<evidence type="ECO:0000256" key="5">
    <source>
        <dbReference type="ARBA" id="ARBA00022801"/>
    </source>
</evidence>
<evidence type="ECO:0000256" key="9">
    <source>
        <dbReference type="ARBA" id="ARBA00043990"/>
    </source>
</evidence>
<evidence type="ECO:0000256" key="2">
    <source>
        <dbReference type="ARBA" id="ARBA00011738"/>
    </source>
</evidence>
<dbReference type="FunFam" id="3.90.230.10:FF:000002">
    <property type="entry name" value="Xaa-Pro aminopeptidase 3"/>
    <property type="match status" value="1"/>
</dbReference>
<dbReference type="SMART" id="SM01011">
    <property type="entry name" value="AMP_N"/>
    <property type="match status" value="1"/>
</dbReference>
<evidence type="ECO:0000256" key="13">
    <source>
        <dbReference type="ARBA" id="ARBA00044284"/>
    </source>
</evidence>
<evidence type="ECO:0000256" key="7">
    <source>
        <dbReference type="ARBA" id="ARBA00023049"/>
    </source>
</evidence>
<dbReference type="GO" id="GO:0102009">
    <property type="term" value="F:proline dipeptidase activity"/>
    <property type="evidence" value="ECO:0007669"/>
    <property type="project" value="UniProtKB-EC"/>
</dbReference>
<dbReference type="Gene3D" id="3.40.350.10">
    <property type="entry name" value="Creatinase/prolidase N-terminal domain"/>
    <property type="match status" value="1"/>
</dbReference>
<evidence type="ECO:0000256" key="1">
    <source>
        <dbReference type="ARBA" id="ARBA00001936"/>
    </source>
</evidence>
<dbReference type="Pfam" id="PF05195">
    <property type="entry name" value="AMP_N"/>
    <property type="match status" value="1"/>
</dbReference>
<evidence type="ECO:0000256" key="10">
    <source>
        <dbReference type="ARBA" id="ARBA00044051"/>
    </source>
</evidence>
<dbReference type="CDD" id="cd01087">
    <property type="entry name" value="Prolidase"/>
    <property type="match status" value="1"/>
</dbReference>
<evidence type="ECO:0000256" key="15">
    <source>
        <dbReference type="ARBA" id="ARBA00048994"/>
    </source>
</evidence>
<keyword evidence="5" id="KW-0378">Hydrolase</keyword>
<name>A0A6G0TV41_APHGL</name>
<evidence type="ECO:0000256" key="14">
    <source>
        <dbReference type="ARBA" id="ARBA00044351"/>
    </source>
</evidence>
<evidence type="ECO:0000256" key="6">
    <source>
        <dbReference type="ARBA" id="ARBA00022997"/>
    </source>
</evidence>
<comment type="catalytic activity">
    <reaction evidence="15">
        <text>Xaa-L-Pro dipeptide + H2O = an L-alpha-amino acid + L-proline</text>
        <dbReference type="Rhea" id="RHEA:76407"/>
        <dbReference type="ChEBI" id="CHEBI:15377"/>
        <dbReference type="ChEBI" id="CHEBI:59869"/>
        <dbReference type="ChEBI" id="CHEBI:60039"/>
        <dbReference type="ChEBI" id="CHEBI:195196"/>
        <dbReference type="EC" id="3.4.13.9"/>
    </reaction>
</comment>
<sequence length="661" mass="74215">MLSNIYDRDIFLSLSLISDVGTSVSLTALVQKNNTMTCISQDGKFSLGEHTLSVPMELYKLNRERLCKRLSEVVDKDAYVLLQGGSNVSHYCTDVDYVFRQEPYFHWTFGVSEPDCYGLIQVFSGEAHLFFPRVEEAHTVWLGKPLCLDEYKCRYKVNYASYVDTLAETLNALKPSLILTLYGKNTDSDLTCKEAHFEGIDSRTKCSLQIYLWVTRVHDSDHTLMSYTDLSIIPIQSWSAVLTSFNLENASIDLHKSSILITRHKISSDILFLNMSNGNTRTRSIDINSSIPTTAEAHSATAGVISSSITISSRSINDFTEEHFLKPRITSTISPSAFLRSVSFFRLFNLLTSSSLLIRVIKTDYEKEVMRYATKVTCNAHKSVMAKCKPNMYEYQCEANFLHYAYFVGGCRHVGYNNICCSGQNGAILHYGHATEPNSKEIRDGDILFDMGATYSGYTADVTVSFPANGKFTDDQRSIYNAVLAASRAVMNAIKPGVSWVDMHILANKVTLRGLREIDLVRGDVDEMYEAGLAAIFQPHGLGHLLGIDVHDVGGYLEGHPDRPLKPGVKALRTARNLEVGMALTVEPGCYFIEPLLKRALSDPALSKFLNEEVLKRFWKFGGVRIEDNIFVTERGIENYTPVPRTVEEIEEWMSKKEMVA</sequence>
<evidence type="ECO:0000259" key="17">
    <source>
        <dbReference type="SMART" id="SM01011"/>
    </source>
</evidence>
<dbReference type="PROSITE" id="PS00491">
    <property type="entry name" value="PROLINE_PEPTIDASE"/>
    <property type="match status" value="1"/>
</dbReference>
<dbReference type="InterPro" id="IPR001131">
    <property type="entry name" value="Peptidase_M24B_aminopep-P_CS"/>
</dbReference>
<feature type="domain" description="Aminopeptidase P N-terminal" evidence="17">
    <location>
        <begin position="54"/>
        <end position="189"/>
    </location>
</feature>
<dbReference type="Proteomes" id="UP000475862">
    <property type="component" value="Unassembled WGS sequence"/>
</dbReference>